<protein>
    <submittedName>
        <fullName evidence="2">Glycosyltransferase family 2 protein</fullName>
    </submittedName>
</protein>
<keyword evidence="2" id="KW-0808">Transferase</keyword>
<sequence length="327" mass="36824">MPTNVQEIVHRTLPTVSVIIPTYNAGPGFRAMLQALWNQSLRPHEIIVIDSTSRDGTATVAETEGARVLTVDQRDFDHGGTRNLAARAATGEILVFMTQDAEPADGGLLEALVRPLADERVACSYGRQLPRADANVLEQLSRSFNYPAEPSRKGKADIDQLGIKAFFCSNVCSAMRRELFKDMGGFAEPVIFNEDLFFAAQCVLAGYEIAYAADARVVHSHNYSLKQQFKRFFDNGVSMRRNEWIYQYSSVNKAGSRLVGTQLKELHRGRKWHWVPVLIAESGAKYLGYQLGKRYNRLPASWCERFSMHRKIWDKLQTMDTGVTERG</sequence>
<dbReference type="InterPro" id="IPR050834">
    <property type="entry name" value="Glycosyltransf_2"/>
</dbReference>
<dbReference type="Gene3D" id="3.90.550.10">
    <property type="entry name" value="Spore Coat Polysaccharide Biosynthesis Protein SpsA, Chain A"/>
    <property type="match status" value="1"/>
</dbReference>
<dbReference type="GO" id="GO:0044010">
    <property type="term" value="P:single-species biofilm formation"/>
    <property type="evidence" value="ECO:0007669"/>
    <property type="project" value="TreeGrafter"/>
</dbReference>
<dbReference type="InterPro" id="IPR029044">
    <property type="entry name" value="Nucleotide-diphossugar_trans"/>
</dbReference>
<evidence type="ECO:0000259" key="1">
    <source>
        <dbReference type="Pfam" id="PF00535"/>
    </source>
</evidence>
<evidence type="ECO:0000313" key="2">
    <source>
        <dbReference type="EMBL" id="PZD96392.1"/>
    </source>
</evidence>
<dbReference type="RefSeq" id="WP_111146086.1">
    <property type="nucleotide sequence ID" value="NZ_QKRB01000038.1"/>
</dbReference>
<gene>
    <name evidence="2" type="ORF">DNH61_07730</name>
</gene>
<comment type="caution">
    <text evidence="2">The sequence shown here is derived from an EMBL/GenBank/DDBJ whole genome shotgun (WGS) entry which is preliminary data.</text>
</comment>
<reference evidence="2 3" key="1">
    <citation type="submission" date="2018-06" db="EMBL/GenBank/DDBJ databases">
        <title>Paenibacillus imtechensis sp. nov.</title>
        <authorList>
            <person name="Pinnaka A.K."/>
            <person name="Singh H."/>
            <person name="Kaur M."/>
        </authorList>
    </citation>
    <scope>NUCLEOTIDE SEQUENCE [LARGE SCALE GENOMIC DNA]</scope>
    <source>
        <strain evidence="2 3">SMB1</strain>
    </source>
</reference>
<organism evidence="2 3">
    <name type="scientific">Paenibacillus sambharensis</name>
    <dbReference type="NCBI Taxonomy" id="1803190"/>
    <lineage>
        <taxon>Bacteria</taxon>
        <taxon>Bacillati</taxon>
        <taxon>Bacillota</taxon>
        <taxon>Bacilli</taxon>
        <taxon>Bacillales</taxon>
        <taxon>Paenibacillaceae</taxon>
        <taxon>Paenibacillus</taxon>
    </lineage>
</organism>
<dbReference type="AlphaFoldDB" id="A0A2W1LN24"/>
<dbReference type="Pfam" id="PF00535">
    <property type="entry name" value="Glycos_transf_2"/>
    <property type="match status" value="1"/>
</dbReference>
<dbReference type="EMBL" id="QKRB01000038">
    <property type="protein sequence ID" value="PZD96392.1"/>
    <property type="molecule type" value="Genomic_DNA"/>
</dbReference>
<evidence type="ECO:0000313" key="3">
    <source>
        <dbReference type="Proteomes" id="UP000249522"/>
    </source>
</evidence>
<keyword evidence="3" id="KW-1185">Reference proteome</keyword>
<dbReference type="Proteomes" id="UP000249522">
    <property type="component" value="Unassembled WGS sequence"/>
</dbReference>
<dbReference type="PANTHER" id="PTHR43685">
    <property type="entry name" value="GLYCOSYLTRANSFERASE"/>
    <property type="match status" value="1"/>
</dbReference>
<name>A0A2W1LN24_9BACL</name>
<dbReference type="InterPro" id="IPR001173">
    <property type="entry name" value="Glyco_trans_2-like"/>
</dbReference>
<proteinExistence type="predicted"/>
<dbReference type="SUPFAM" id="SSF53448">
    <property type="entry name" value="Nucleotide-diphospho-sugar transferases"/>
    <property type="match status" value="1"/>
</dbReference>
<dbReference type="CDD" id="cd00761">
    <property type="entry name" value="Glyco_tranf_GTA_type"/>
    <property type="match status" value="1"/>
</dbReference>
<dbReference type="PANTHER" id="PTHR43685:SF13">
    <property type="entry name" value="O ANTIGEN BIOSYNTHESIS RHAMNOSYLTRANSFERASE RFBN"/>
    <property type="match status" value="1"/>
</dbReference>
<dbReference type="OrthoDB" id="9790005at2"/>
<dbReference type="GO" id="GO:0016740">
    <property type="term" value="F:transferase activity"/>
    <property type="evidence" value="ECO:0007669"/>
    <property type="project" value="UniProtKB-KW"/>
</dbReference>
<accession>A0A2W1LN24</accession>
<feature type="domain" description="Glycosyltransferase 2-like" evidence="1">
    <location>
        <begin position="17"/>
        <end position="183"/>
    </location>
</feature>